<dbReference type="EMBL" id="QCZH01000008">
    <property type="protein sequence ID" value="PWA09177.1"/>
    <property type="molecule type" value="Genomic_DNA"/>
</dbReference>
<protein>
    <submittedName>
        <fullName evidence="2">Uncharacterized protein</fullName>
    </submittedName>
</protein>
<keyword evidence="1" id="KW-0472">Membrane</keyword>
<reference evidence="2 3" key="1">
    <citation type="submission" date="2018-04" db="EMBL/GenBank/DDBJ databases">
        <title>Flavobacterium sp. nov., isolated from glacier ice.</title>
        <authorList>
            <person name="Liu Q."/>
            <person name="Xin Y.-H."/>
        </authorList>
    </citation>
    <scope>NUCLEOTIDE SEQUENCE [LARGE SCALE GENOMIC DNA]</scope>
    <source>
        <strain evidence="2 3">LB2P30</strain>
    </source>
</reference>
<gene>
    <name evidence="2" type="ORF">DB891_09570</name>
</gene>
<proteinExistence type="predicted"/>
<organism evidence="2 3">
    <name type="scientific">Flavobacterium laiguense</name>
    <dbReference type="NCBI Taxonomy" id="2169409"/>
    <lineage>
        <taxon>Bacteria</taxon>
        <taxon>Pseudomonadati</taxon>
        <taxon>Bacteroidota</taxon>
        <taxon>Flavobacteriia</taxon>
        <taxon>Flavobacteriales</taxon>
        <taxon>Flavobacteriaceae</taxon>
        <taxon>Flavobacterium</taxon>
    </lineage>
</organism>
<accession>A0A2U1JVE6</accession>
<name>A0A2U1JVE6_9FLAO</name>
<keyword evidence="3" id="KW-1185">Reference proteome</keyword>
<comment type="caution">
    <text evidence="2">The sequence shown here is derived from an EMBL/GenBank/DDBJ whole genome shotgun (WGS) entry which is preliminary data.</text>
</comment>
<feature type="transmembrane region" description="Helical" evidence="1">
    <location>
        <begin position="6"/>
        <end position="23"/>
    </location>
</feature>
<evidence type="ECO:0000313" key="2">
    <source>
        <dbReference type="EMBL" id="PWA09177.1"/>
    </source>
</evidence>
<dbReference type="AlphaFoldDB" id="A0A2U1JVE6"/>
<sequence>MQNIFLGFSIDVLFLGFKTLIYIQSILCKKPNAIHNPSPQLISTIKIDKLKNFPNYHLKKIIHQTLTYCSVNIANRELKYFCDKLTKQIF</sequence>
<keyword evidence="1" id="KW-0812">Transmembrane</keyword>
<keyword evidence="1" id="KW-1133">Transmembrane helix</keyword>
<evidence type="ECO:0000256" key="1">
    <source>
        <dbReference type="SAM" id="Phobius"/>
    </source>
</evidence>
<evidence type="ECO:0000313" key="3">
    <source>
        <dbReference type="Proteomes" id="UP000245618"/>
    </source>
</evidence>
<dbReference type="Proteomes" id="UP000245618">
    <property type="component" value="Unassembled WGS sequence"/>
</dbReference>